<dbReference type="GO" id="GO:0005886">
    <property type="term" value="C:plasma membrane"/>
    <property type="evidence" value="ECO:0007669"/>
    <property type="project" value="UniProtKB-SubCell"/>
</dbReference>
<evidence type="ECO:0000313" key="12">
    <source>
        <dbReference type="EMBL" id="PZX65715.1"/>
    </source>
</evidence>
<dbReference type="InterPro" id="IPR003820">
    <property type="entry name" value="KdpC"/>
</dbReference>
<dbReference type="HAMAP" id="MF_00276">
    <property type="entry name" value="KdpC"/>
    <property type="match status" value="1"/>
</dbReference>
<keyword evidence="13" id="KW-1185">Reference proteome</keyword>
<keyword evidence="4 11" id="KW-0812">Transmembrane</keyword>
<keyword evidence="1 11" id="KW-0813">Transport</keyword>
<dbReference type="OrthoDB" id="9809491at2"/>
<keyword evidence="8 11" id="KW-1133">Transmembrane helix</keyword>
<dbReference type="GO" id="GO:0005524">
    <property type="term" value="F:ATP binding"/>
    <property type="evidence" value="ECO:0007669"/>
    <property type="project" value="UniProtKB-UniRule"/>
</dbReference>
<evidence type="ECO:0000256" key="4">
    <source>
        <dbReference type="ARBA" id="ARBA00022692"/>
    </source>
</evidence>
<evidence type="ECO:0000256" key="11">
    <source>
        <dbReference type="HAMAP-Rule" id="MF_00276"/>
    </source>
</evidence>
<keyword evidence="3 11" id="KW-0633">Potassium transport</keyword>
<evidence type="ECO:0000313" key="13">
    <source>
        <dbReference type="Proteomes" id="UP000249720"/>
    </source>
</evidence>
<reference evidence="12 13" key="1">
    <citation type="submission" date="2018-06" db="EMBL/GenBank/DDBJ databases">
        <title>Genomic Encyclopedia of Archaeal and Bacterial Type Strains, Phase II (KMG-II): from individual species to whole genera.</title>
        <authorList>
            <person name="Goeker M."/>
        </authorList>
    </citation>
    <scope>NUCLEOTIDE SEQUENCE [LARGE SCALE GENOMIC DNA]</scope>
    <source>
        <strain evidence="12 13">DSM 23241</strain>
    </source>
</reference>
<gene>
    <name evidence="11" type="primary">kdpC</name>
    <name evidence="12" type="ORF">LX80_00207</name>
</gene>
<evidence type="ECO:0000256" key="9">
    <source>
        <dbReference type="ARBA" id="ARBA00023065"/>
    </source>
</evidence>
<evidence type="ECO:0000256" key="1">
    <source>
        <dbReference type="ARBA" id="ARBA00022448"/>
    </source>
</evidence>
<evidence type="ECO:0000256" key="3">
    <source>
        <dbReference type="ARBA" id="ARBA00022538"/>
    </source>
</evidence>
<name>A0A2W7SRQ6_9BACT</name>
<organism evidence="12 13">
    <name type="scientific">Hydrotalea sandarakina</name>
    <dbReference type="NCBI Taxonomy" id="1004304"/>
    <lineage>
        <taxon>Bacteria</taxon>
        <taxon>Pseudomonadati</taxon>
        <taxon>Bacteroidota</taxon>
        <taxon>Chitinophagia</taxon>
        <taxon>Chitinophagales</taxon>
        <taxon>Chitinophagaceae</taxon>
        <taxon>Hydrotalea</taxon>
    </lineage>
</organism>
<dbReference type="PIRSF" id="PIRSF001296">
    <property type="entry name" value="K_ATPase_KdpC"/>
    <property type="match status" value="1"/>
</dbReference>
<evidence type="ECO:0000256" key="10">
    <source>
        <dbReference type="ARBA" id="ARBA00023136"/>
    </source>
</evidence>
<evidence type="ECO:0000256" key="7">
    <source>
        <dbReference type="ARBA" id="ARBA00022958"/>
    </source>
</evidence>
<dbReference type="AlphaFoldDB" id="A0A2W7SRQ6"/>
<protein>
    <recommendedName>
        <fullName evidence="11">Potassium-transporting ATPase KdpC subunit</fullName>
    </recommendedName>
    <alternativeName>
        <fullName evidence="11">ATP phosphohydrolase [potassium-transporting] C chain</fullName>
    </alternativeName>
    <alternativeName>
        <fullName evidence="11">Potassium-binding and translocating subunit C</fullName>
    </alternativeName>
    <alternativeName>
        <fullName evidence="11">Potassium-translocating ATPase C chain</fullName>
    </alternativeName>
</protein>
<dbReference type="PANTHER" id="PTHR30042">
    <property type="entry name" value="POTASSIUM-TRANSPORTING ATPASE C CHAIN"/>
    <property type="match status" value="1"/>
</dbReference>
<dbReference type="Pfam" id="PF02669">
    <property type="entry name" value="KdpC"/>
    <property type="match status" value="1"/>
</dbReference>
<dbReference type="EMBL" id="QKZV01000001">
    <property type="protein sequence ID" value="PZX65715.1"/>
    <property type="molecule type" value="Genomic_DNA"/>
</dbReference>
<dbReference type="RefSeq" id="WP_111293177.1">
    <property type="nucleotide sequence ID" value="NZ_QKZV01000001.1"/>
</dbReference>
<comment type="function">
    <text evidence="11">Part of the high-affinity ATP-driven potassium transport (or Kdp) system, which catalyzes the hydrolysis of ATP coupled with the electrogenic transport of potassium into the cytoplasm. This subunit acts as a catalytic chaperone that increases the ATP-binding affinity of the ATP-hydrolyzing subunit KdpB by the formation of a transient KdpB/KdpC/ATP ternary complex.</text>
</comment>
<keyword evidence="9 11" id="KW-0406">Ion transport</keyword>
<keyword evidence="5 11" id="KW-0547">Nucleotide-binding</keyword>
<evidence type="ECO:0000256" key="6">
    <source>
        <dbReference type="ARBA" id="ARBA00022840"/>
    </source>
</evidence>
<keyword evidence="2 11" id="KW-1003">Cell membrane</keyword>
<evidence type="ECO:0000256" key="5">
    <source>
        <dbReference type="ARBA" id="ARBA00022741"/>
    </source>
</evidence>
<feature type="transmembrane region" description="Helical" evidence="11">
    <location>
        <begin position="12"/>
        <end position="31"/>
    </location>
</feature>
<dbReference type="PANTHER" id="PTHR30042:SF2">
    <property type="entry name" value="POTASSIUM-TRANSPORTING ATPASE KDPC SUBUNIT"/>
    <property type="match status" value="1"/>
</dbReference>
<comment type="caution">
    <text evidence="12">The sequence shown here is derived from an EMBL/GenBank/DDBJ whole genome shotgun (WGS) entry which is preliminary data.</text>
</comment>
<proteinExistence type="inferred from homology"/>
<dbReference type="GO" id="GO:0008556">
    <property type="term" value="F:P-type potassium transmembrane transporter activity"/>
    <property type="evidence" value="ECO:0007669"/>
    <property type="project" value="InterPro"/>
</dbReference>
<comment type="subunit">
    <text evidence="11">The system is composed of three essential subunits: KdpA, KdpB and KdpC.</text>
</comment>
<evidence type="ECO:0000256" key="8">
    <source>
        <dbReference type="ARBA" id="ARBA00022989"/>
    </source>
</evidence>
<keyword evidence="6 11" id="KW-0067">ATP-binding</keyword>
<comment type="similarity">
    <text evidence="11">Belongs to the KdpC family.</text>
</comment>
<accession>A0A2W7SRQ6</accession>
<dbReference type="Proteomes" id="UP000249720">
    <property type="component" value="Unassembled WGS sequence"/>
</dbReference>
<comment type="subcellular location">
    <subcellularLocation>
        <location evidence="11">Cell membrane</location>
        <topology evidence="11">Single-pass membrane protein</topology>
    </subcellularLocation>
</comment>
<sequence>MKTYLFPAIRLTFVFLVLCSIIYTAIIWGVAKITPNNGEPAIINVQGKRMYSDVGQKFDADQYFWSRPSAVNYNAAAAGASNKGPYNTDYLKSIQANIDSFVIHHPDVAVKNIPIDMITASASGLDPDITVQAANIQVNRIAHVRNLQPGLLQSLIQQHIHHPFLGIFGPAYVNVLELNVALNDLSASYHAQ</sequence>
<evidence type="ECO:0000256" key="2">
    <source>
        <dbReference type="ARBA" id="ARBA00022475"/>
    </source>
</evidence>
<keyword evidence="10 11" id="KW-0472">Membrane</keyword>
<keyword evidence="7 11" id="KW-0630">Potassium</keyword>